<evidence type="ECO:0000313" key="1">
    <source>
        <dbReference type="EMBL" id="KKN34614.1"/>
    </source>
</evidence>
<dbReference type="AlphaFoldDB" id="A0A0F9PWL2"/>
<accession>A0A0F9PWL2</accession>
<comment type="caution">
    <text evidence="1">The sequence shown here is derived from an EMBL/GenBank/DDBJ whole genome shotgun (WGS) entry which is preliminary data.</text>
</comment>
<reference evidence="1" key="1">
    <citation type="journal article" date="2015" name="Nature">
        <title>Complex archaea that bridge the gap between prokaryotes and eukaryotes.</title>
        <authorList>
            <person name="Spang A."/>
            <person name="Saw J.H."/>
            <person name="Jorgensen S.L."/>
            <person name="Zaremba-Niedzwiedzka K."/>
            <person name="Martijn J."/>
            <person name="Lind A.E."/>
            <person name="van Eijk R."/>
            <person name="Schleper C."/>
            <person name="Guy L."/>
            <person name="Ettema T.J."/>
        </authorList>
    </citation>
    <scope>NUCLEOTIDE SEQUENCE</scope>
</reference>
<evidence type="ECO:0008006" key="2">
    <source>
        <dbReference type="Google" id="ProtNLM"/>
    </source>
</evidence>
<name>A0A0F9PWL2_9ZZZZ</name>
<protein>
    <recommendedName>
        <fullName evidence="2">LSM domain-containing protein</fullName>
    </recommendedName>
</protein>
<sequence length="58" mass="6633">MELSIYLNKRVHIILINGFTYIGECINCDENSITIIDKNNSKVTFKESSINLIKEVAE</sequence>
<proteinExistence type="predicted"/>
<gene>
    <name evidence="1" type="ORF">LCGC14_0792040</name>
</gene>
<dbReference type="EMBL" id="LAZR01002095">
    <property type="protein sequence ID" value="KKN34614.1"/>
    <property type="molecule type" value="Genomic_DNA"/>
</dbReference>
<organism evidence="1">
    <name type="scientific">marine sediment metagenome</name>
    <dbReference type="NCBI Taxonomy" id="412755"/>
    <lineage>
        <taxon>unclassified sequences</taxon>
        <taxon>metagenomes</taxon>
        <taxon>ecological metagenomes</taxon>
    </lineage>
</organism>